<evidence type="ECO:0000256" key="1">
    <source>
        <dbReference type="ARBA" id="ARBA00012528"/>
    </source>
</evidence>
<dbReference type="Pfam" id="PF08447">
    <property type="entry name" value="PAS_3"/>
    <property type="match status" value="1"/>
</dbReference>
<evidence type="ECO:0000313" key="6">
    <source>
        <dbReference type="Proteomes" id="UP000829829"/>
    </source>
</evidence>
<dbReference type="CDD" id="cd01949">
    <property type="entry name" value="GGDEF"/>
    <property type="match status" value="1"/>
</dbReference>
<dbReference type="InterPro" id="IPR035965">
    <property type="entry name" value="PAS-like_dom_sf"/>
</dbReference>
<dbReference type="SUPFAM" id="SSF55073">
    <property type="entry name" value="Nucleotide cyclase"/>
    <property type="match status" value="1"/>
</dbReference>
<dbReference type="PROSITE" id="PS50887">
    <property type="entry name" value="GGDEF"/>
    <property type="match status" value="1"/>
</dbReference>
<evidence type="ECO:0000256" key="2">
    <source>
        <dbReference type="ARBA" id="ARBA00034247"/>
    </source>
</evidence>
<dbReference type="EC" id="2.7.7.65" evidence="1"/>
<dbReference type="GO" id="GO:0005886">
    <property type="term" value="C:plasma membrane"/>
    <property type="evidence" value="ECO:0007669"/>
    <property type="project" value="TreeGrafter"/>
</dbReference>
<evidence type="ECO:0000259" key="3">
    <source>
        <dbReference type="PROSITE" id="PS50112"/>
    </source>
</evidence>
<organism evidence="5 6">
    <name type="scientific">Leptospira noguchii</name>
    <dbReference type="NCBI Taxonomy" id="28182"/>
    <lineage>
        <taxon>Bacteria</taxon>
        <taxon>Pseudomonadati</taxon>
        <taxon>Spirochaetota</taxon>
        <taxon>Spirochaetia</taxon>
        <taxon>Leptospirales</taxon>
        <taxon>Leptospiraceae</taxon>
        <taxon>Leptospira</taxon>
    </lineage>
</organism>
<gene>
    <name evidence="5" type="ORF">MAL03_05620</name>
</gene>
<dbReference type="InterPro" id="IPR043128">
    <property type="entry name" value="Rev_trsase/Diguanyl_cyclase"/>
</dbReference>
<dbReference type="RefSeq" id="WP_243815811.1">
    <property type="nucleotide sequence ID" value="NZ_CP091957.1"/>
</dbReference>
<dbReference type="InterPro" id="IPR000160">
    <property type="entry name" value="GGDEF_dom"/>
</dbReference>
<dbReference type="Gene3D" id="3.30.450.20">
    <property type="entry name" value="PAS domain"/>
    <property type="match status" value="1"/>
</dbReference>
<dbReference type="InterPro" id="IPR029787">
    <property type="entry name" value="Nucleotide_cyclase"/>
</dbReference>
<proteinExistence type="predicted"/>
<comment type="catalytic activity">
    <reaction evidence="2">
        <text>2 GTP = 3',3'-c-di-GMP + 2 diphosphate</text>
        <dbReference type="Rhea" id="RHEA:24898"/>
        <dbReference type="ChEBI" id="CHEBI:33019"/>
        <dbReference type="ChEBI" id="CHEBI:37565"/>
        <dbReference type="ChEBI" id="CHEBI:58805"/>
        <dbReference type="EC" id="2.7.7.65"/>
    </reaction>
</comment>
<feature type="domain" description="PAS" evidence="3">
    <location>
        <begin position="23"/>
        <end position="72"/>
    </location>
</feature>
<dbReference type="Proteomes" id="UP000829829">
    <property type="component" value="Chromosome 1"/>
</dbReference>
<dbReference type="SMART" id="SM00267">
    <property type="entry name" value="GGDEF"/>
    <property type="match status" value="1"/>
</dbReference>
<sequence>MQYDYEKFFHNSLDILVIARMDNGHVIHVNPSFQRIFGWSEERLLGLGSYEFLHPEDLASTQEIAAKLATGAPVISFENRYRSIEGNYRTLSWTAVPEHKSSMVYAIARDITETIESNRKINELAAELKDANDMLLEQASTDPLTKLKNRRAFNAELNRLLQVAQKQSSPISLLMIDADHFKDYNDQFGHPAGDQVLIDLAFLLTHTLRQHDVIARYGGEEFIVAMPDTSEVACLQIAEKLIHVVQEFNWEKRPVTISVGAATLSAGVVTLKTFLEENRHFINLIESADKALYHSKINGRNQVNHSSRIFPCKKI</sequence>
<reference evidence="5" key="1">
    <citation type="submission" date="2022-02" db="EMBL/GenBank/DDBJ databases">
        <title>The genetically variable rfb locus in Leptospira is a mobile cassette and a molecular signature of serovar identity.</title>
        <authorList>
            <person name="Nieves C."/>
            <person name="Vincent A.T."/>
            <person name="Zarantonelli L."/>
            <person name="Picardeau M."/>
            <person name="Veyrier F.J."/>
            <person name="Buschiazzo A."/>
        </authorList>
    </citation>
    <scope>NUCLEOTIDE SEQUENCE</scope>
    <source>
        <strain evidence="5">IP1512017</strain>
    </source>
</reference>
<dbReference type="InterPro" id="IPR013655">
    <property type="entry name" value="PAS_fold_3"/>
</dbReference>
<evidence type="ECO:0000313" key="5">
    <source>
        <dbReference type="EMBL" id="UOG57613.1"/>
    </source>
</evidence>
<dbReference type="NCBIfam" id="TIGR00229">
    <property type="entry name" value="sensory_box"/>
    <property type="match status" value="1"/>
</dbReference>
<dbReference type="GO" id="GO:0043709">
    <property type="term" value="P:cell adhesion involved in single-species biofilm formation"/>
    <property type="evidence" value="ECO:0007669"/>
    <property type="project" value="TreeGrafter"/>
</dbReference>
<dbReference type="NCBIfam" id="TIGR00254">
    <property type="entry name" value="GGDEF"/>
    <property type="match status" value="1"/>
</dbReference>
<dbReference type="AlphaFoldDB" id="A0AAE9K9L2"/>
<dbReference type="FunFam" id="3.30.70.270:FF:000001">
    <property type="entry name" value="Diguanylate cyclase domain protein"/>
    <property type="match status" value="1"/>
</dbReference>
<dbReference type="Pfam" id="PF00990">
    <property type="entry name" value="GGDEF"/>
    <property type="match status" value="1"/>
</dbReference>
<dbReference type="EMBL" id="CP091957">
    <property type="protein sequence ID" value="UOG57613.1"/>
    <property type="molecule type" value="Genomic_DNA"/>
</dbReference>
<dbReference type="GO" id="GO:1902201">
    <property type="term" value="P:negative regulation of bacterial-type flagellum-dependent cell motility"/>
    <property type="evidence" value="ECO:0007669"/>
    <property type="project" value="TreeGrafter"/>
</dbReference>
<dbReference type="SMART" id="SM00091">
    <property type="entry name" value="PAS"/>
    <property type="match status" value="1"/>
</dbReference>
<accession>A0AAE9K9L2</accession>
<dbReference type="InterPro" id="IPR050469">
    <property type="entry name" value="Diguanylate_Cyclase"/>
</dbReference>
<evidence type="ECO:0000259" key="4">
    <source>
        <dbReference type="PROSITE" id="PS50887"/>
    </source>
</evidence>
<dbReference type="PANTHER" id="PTHR45138:SF9">
    <property type="entry name" value="DIGUANYLATE CYCLASE DGCM-RELATED"/>
    <property type="match status" value="1"/>
</dbReference>
<dbReference type="GO" id="GO:0052621">
    <property type="term" value="F:diguanylate cyclase activity"/>
    <property type="evidence" value="ECO:0007669"/>
    <property type="project" value="UniProtKB-EC"/>
</dbReference>
<dbReference type="PROSITE" id="PS50112">
    <property type="entry name" value="PAS"/>
    <property type="match status" value="1"/>
</dbReference>
<feature type="domain" description="GGDEF" evidence="4">
    <location>
        <begin position="169"/>
        <end position="308"/>
    </location>
</feature>
<dbReference type="PANTHER" id="PTHR45138">
    <property type="entry name" value="REGULATORY COMPONENTS OF SENSORY TRANSDUCTION SYSTEM"/>
    <property type="match status" value="1"/>
</dbReference>
<dbReference type="InterPro" id="IPR000014">
    <property type="entry name" value="PAS"/>
</dbReference>
<protein>
    <recommendedName>
        <fullName evidence="1">diguanylate cyclase</fullName>
        <ecNumber evidence="1">2.7.7.65</ecNumber>
    </recommendedName>
</protein>
<name>A0AAE9K9L2_9LEPT</name>
<dbReference type="Gene3D" id="3.30.70.270">
    <property type="match status" value="1"/>
</dbReference>
<dbReference type="SUPFAM" id="SSF55785">
    <property type="entry name" value="PYP-like sensor domain (PAS domain)"/>
    <property type="match status" value="1"/>
</dbReference>
<dbReference type="CDD" id="cd00130">
    <property type="entry name" value="PAS"/>
    <property type="match status" value="1"/>
</dbReference>